<dbReference type="EMBL" id="BAABKP010000005">
    <property type="protein sequence ID" value="GAA4799220.1"/>
    <property type="molecule type" value="Genomic_DNA"/>
</dbReference>
<sequence length="420" mass="43605">MKNKILNIGVPLALILLIVGLVVAAIVKYQGQEKDAAVAVTVPVELTASEQARSSSIGLILTVGNEGAQGSEWNQAAAGAQVAIERFNRSGANLTLITEDDRGTSAGAARAVEVLAQQNVSGIVIASRGNHVEEAVKAAEERGIPVILPYTDAVGGAWSLTPSPSDVTSLLESHYSGTPRVVRIDQESFPGPEVRAEETVTVNSSSDLDKTAQDIARRISDGKAGAAIFINADSYTQARLTRALQEAGTQASIVLGNEATSPAFSETFTRDNPSTVINAMTVGFNTGDSVALQADGQGRSMSAYLQMVKMLGDSPDAHGPVGEQPFSDVAASADARSHDAVVALVRATEKAPSAKPKDIKKELGTLTLSPSDGITAAGLDFSQPHAVAGSPALLSATLEDVTIRTSPRDESAHIVWFAAS</sequence>
<gene>
    <name evidence="2" type="ORF">GCM10023352_18840</name>
</gene>
<reference evidence="3" key="1">
    <citation type="journal article" date="2019" name="Int. J. Syst. Evol. Microbiol.">
        <title>The Global Catalogue of Microorganisms (GCM) 10K type strain sequencing project: providing services to taxonomists for standard genome sequencing and annotation.</title>
        <authorList>
            <consortium name="The Broad Institute Genomics Platform"/>
            <consortium name="The Broad Institute Genome Sequencing Center for Infectious Disease"/>
            <person name="Wu L."/>
            <person name="Ma J."/>
        </authorList>
    </citation>
    <scope>NUCLEOTIDE SEQUENCE [LARGE SCALE GENOMIC DNA]</scope>
    <source>
        <strain evidence="3">JCM 18541</strain>
    </source>
</reference>
<dbReference type="Gene3D" id="3.40.50.2300">
    <property type="match status" value="1"/>
</dbReference>
<accession>A0ABP9BQZ2</accession>
<evidence type="ECO:0000259" key="1">
    <source>
        <dbReference type="Pfam" id="PF00532"/>
    </source>
</evidence>
<feature type="domain" description="Periplasmic binding protein/LacI sugar binding" evidence="1">
    <location>
        <begin position="78"/>
        <end position="148"/>
    </location>
</feature>
<dbReference type="Proteomes" id="UP001500187">
    <property type="component" value="Unassembled WGS sequence"/>
</dbReference>
<dbReference type="InterPro" id="IPR028082">
    <property type="entry name" value="Peripla_BP_I"/>
</dbReference>
<name>A0ABP9BQZ2_9MICC</name>
<dbReference type="InterPro" id="IPR001761">
    <property type="entry name" value="Peripla_BP/Lac1_sug-bd_dom"/>
</dbReference>
<comment type="caution">
    <text evidence="2">The sequence shown here is derived from an EMBL/GenBank/DDBJ whole genome shotgun (WGS) entry which is preliminary data.</text>
</comment>
<keyword evidence="3" id="KW-1185">Reference proteome</keyword>
<evidence type="ECO:0000313" key="3">
    <source>
        <dbReference type="Proteomes" id="UP001500187"/>
    </source>
</evidence>
<protein>
    <recommendedName>
        <fullName evidence="1">Periplasmic binding protein/LacI sugar binding domain-containing protein</fullName>
    </recommendedName>
</protein>
<dbReference type="RefSeq" id="WP_345446860.1">
    <property type="nucleotide sequence ID" value="NZ_BAABKP010000005.1"/>
</dbReference>
<evidence type="ECO:0000313" key="2">
    <source>
        <dbReference type="EMBL" id="GAA4799220.1"/>
    </source>
</evidence>
<organism evidence="2 3">
    <name type="scientific">Rothia endophytica</name>
    <dbReference type="NCBI Taxonomy" id="1324766"/>
    <lineage>
        <taxon>Bacteria</taxon>
        <taxon>Bacillati</taxon>
        <taxon>Actinomycetota</taxon>
        <taxon>Actinomycetes</taxon>
        <taxon>Micrococcales</taxon>
        <taxon>Micrococcaceae</taxon>
        <taxon>Rothia</taxon>
    </lineage>
</organism>
<proteinExistence type="predicted"/>
<dbReference type="Pfam" id="PF00532">
    <property type="entry name" value="Peripla_BP_1"/>
    <property type="match status" value="1"/>
</dbReference>
<dbReference type="SUPFAM" id="SSF53822">
    <property type="entry name" value="Periplasmic binding protein-like I"/>
    <property type="match status" value="1"/>
</dbReference>